<sequence length="87" mass="10250">MFVVTVEERFEYRMVDIQEMTQKRVVYTLSGIDAVLIRKDLTYKTVGGMHLKMDVYYPSNLQSTSRYPAVILVVFPLAEERDKLERK</sequence>
<gene>
    <name evidence="1" type="ORF">KSB_59010</name>
</gene>
<comment type="caution">
    <text evidence="1">The sequence shown here is derived from an EMBL/GenBank/DDBJ whole genome shotgun (WGS) entry which is preliminary data.</text>
</comment>
<keyword evidence="2" id="KW-1185">Reference proteome</keyword>
<reference evidence="1 2" key="1">
    <citation type="journal article" date="2021" name="Int. J. Syst. Evol. Microbiol.">
        <title>Reticulibacter mediterranei gen. nov., sp. nov., within the new family Reticulibacteraceae fam. nov., and Ktedonospora formicarum gen. nov., sp. nov., Ktedonobacter robiniae sp. nov., Dictyobacter formicarum sp. nov. and Dictyobacter arantiisoli sp. nov., belonging to the class Ktedonobacteria.</title>
        <authorList>
            <person name="Yabe S."/>
            <person name="Zheng Y."/>
            <person name="Wang C.M."/>
            <person name="Sakai Y."/>
            <person name="Abe K."/>
            <person name="Yokota A."/>
            <person name="Donadio S."/>
            <person name="Cavaletti L."/>
            <person name="Monciardini P."/>
        </authorList>
    </citation>
    <scope>NUCLEOTIDE SEQUENCE [LARGE SCALE GENOMIC DNA]</scope>
    <source>
        <strain evidence="1 2">SOSP1-30</strain>
    </source>
</reference>
<evidence type="ECO:0000313" key="1">
    <source>
        <dbReference type="EMBL" id="GHO57426.1"/>
    </source>
</evidence>
<protein>
    <submittedName>
        <fullName evidence="1">Uncharacterized protein</fullName>
    </submittedName>
</protein>
<dbReference type="Proteomes" id="UP000654345">
    <property type="component" value="Unassembled WGS sequence"/>
</dbReference>
<accession>A0ABQ3UX43</accession>
<evidence type="ECO:0000313" key="2">
    <source>
        <dbReference type="Proteomes" id="UP000654345"/>
    </source>
</evidence>
<dbReference type="EMBL" id="BNJG01000002">
    <property type="protein sequence ID" value="GHO57426.1"/>
    <property type="molecule type" value="Genomic_DNA"/>
</dbReference>
<organism evidence="1 2">
    <name type="scientific">Ktedonobacter robiniae</name>
    <dbReference type="NCBI Taxonomy" id="2778365"/>
    <lineage>
        <taxon>Bacteria</taxon>
        <taxon>Bacillati</taxon>
        <taxon>Chloroflexota</taxon>
        <taxon>Ktedonobacteria</taxon>
        <taxon>Ktedonobacterales</taxon>
        <taxon>Ktedonobacteraceae</taxon>
        <taxon>Ktedonobacter</taxon>
    </lineage>
</organism>
<dbReference type="RefSeq" id="WP_201373838.1">
    <property type="nucleotide sequence ID" value="NZ_BNJG01000002.1"/>
</dbReference>
<proteinExistence type="predicted"/>
<name>A0ABQ3UX43_9CHLR</name>